<evidence type="ECO:0000313" key="2">
    <source>
        <dbReference type="Proteomes" id="UP001576780"/>
    </source>
</evidence>
<proteinExistence type="predicted"/>
<dbReference type="EMBL" id="JBHFNT010000004">
    <property type="protein sequence ID" value="MFB2832920.1"/>
    <property type="molecule type" value="Genomic_DNA"/>
</dbReference>
<reference evidence="1 2" key="1">
    <citation type="submission" date="2024-09" db="EMBL/GenBank/DDBJ databases">
        <title>Floridaenema gen nov. (Aerosakkonemataceae, Aerosakkonematales ord. nov., Cyanobacteria) from benthic tropical and subtropical fresh waters, with the description of four new species.</title>
        <authorList>
            <person name="Moretto J.A."/>
            <person name="Berthold D.E."/>
            <person name="Lefler F.W."/>
            <person name="Huang I.-S."/>
            <person name="Laughinghouse H. IV."/>
        </authorList>
    </citation>
    <scope>NUCLEOTIDE SEQUENCE [LARGE SCALE GENOMIC DNA]</scope>
    <source>
        <strain evidence="1 2">BLCC-F167</strain>
    </source>
</reference>
<sequence>MISFFAILNSCVEIQNSDWRIRNENITFSGAEVCAEIAQHKVIINAAKIWCYSQSVPSMVAVIVPNGDTILRLNEPSLQLLNLSRHNQNSRLSCREFWKNEVNYWDLIRDLRQCGRAENRIELLTFDGFPAGELGVVAMLLPNSPIFVSHII</sequence>
<dbReference type="RefSeq" id="WP_413275396.1">
    <property type="nucleotide sequence ID" value="NZ_JBHFNT010000004.1"/>
</dbReference>
<evidence type="ECO:0000313" key="1">
    <source>
        <dbReference type="EMBL" id="MFB2832920.1"/>
    </source>
</evidence>
<accession>A0ABV4WCW3</accession>
<gene>
    <name evidence="1" type="ORF">ACE1CA_00145</name>
</gene>
<protein>
    <submittedName>
        <fullName evidence="1">Uncharacterized protein</fullName>
    </submittedName>
</protein>
<dbReference type="Proteomes" id="UP001576780">
    <property type="component" value="Unassembled WGS sequence"/>
</dbReference>
<name>A0ABV4WCW3_9CYAN</name>
<comment type="caution">
    <text evidence="1">The sequence shown here is derived from an EMBL/GenBank/DDBJ whole genome shotgun (WGS) entry which is preliminary data.</text>
</comment>
<keyword evidence="2" id="KW-1185">Reference proteome</keyword>
<organism evidence="1 2">
    <name type="scientific">Floridaenema evergladense BLCC-F167</name>
    <dbReference type="NCBI Taxonomy" id="3153639"/>
    <lineage>
        <taxon>Bacteria</taxon>
        <taxon>Bacillati</taxon>
        <taxon>Cyanobacteriota</taxon>
        <taxon>Cyanophyceae</taxon>
        <taxon>Oscillatoriophycideae</taxon>
        <taxon>Aerosakkonematales</taxon>
        <taxon>Aerosakkonemataceae</taxon>
        <taxon>Floridanema</taxon>
        <taxon>Floridanema evergladense</taxon>
    </lineage>
</organism>